<proteinExistence type="predicted"/>
<dbReference type="AlphaFoldDB" id="A0A9X7PGE5"/>
<evidence type="ECO:0000313" key="2">
    <source>
        <dbReference type="EMBL" id="PSJ26964.1"/>
    </source>
</evidence>
<sequence length="106" mass="12373">MAVSCKELSNVIDLIRRALGWARRQFVPAIGPHHHRAPAEPRPAEKTSLPVPPMRQPEWYAELRDAEQRALVRLYVMTDDERARRRLEPRWRPLTVDLPLIVAEVH</sequence>
<name>A0A9X7PGE5_9ACTN</name>
<dbReference type="Proteomes" id="UP000242427">
    <property type="component" value="Unassembled WGS sequence"/>
</dbReference>
<feature type="region of interest" description="Disordered" evidence="1">
    <location>
        <begin position="32"/>
        <end position="52"/>
    </location>
</feature>
<keyword evidence="3" id="KW-1185">Reference proteome</keyword>
<evidence type="ECO:0000256" key="1">
    <source>
        <dbReference type="SAM" id="MobiDB-lite"/>
    </source>
</evidence>
<gene>
    <name evidence="2" type="ORF">B7P34_20135</name>
</gene>
<protein>
    <submittedName>
        <fullName evidence="2">Uncharacterized protein</fullName>
    </submittedName>
</protein>
<comment type="caution">
    <text evidence="2">The sequence shown here is derived from an EMBL/GenBank/DDBJ whole genome shotgun (WGS) entry which is preliminary data.</text>
</comment>
<organism evidence="2 3">
    <name type="scientific">Streptosporangium nondiastaticum</name>
    <dbReference type="NCBI Taxonomy" id="35764"/>
    <lineage>
        <taxon>Bacteria</taxon>
        <taxon>Bacillati</taxon>
        <taxon>Actinomycetota</taxon>
        <taxon>Actinomycetes</taxon>
        <taxon>Streptosporangiales</taxon>
        <taxon>Streptosporangiaceae</taxon>
        <taxon>Streptosporangium</taxon>
    </lineage>
</organism>
<dbReference type="EMBL" id="PXWG01000055">
    <property type="protein sequence ID" value="PSJ26964.1"/>
    <property type="molecule type" value="Genomic_DNA"/>
</dbReference>
<evidence type="ECO:0000313" key="3">
    <source>
        <dbReference type="Proteomes" id="UP000242427"/>
    </source>
</evidence>
<reference evidence="2 3" key="1">
    <citation type="submission" date="2018-03" db="EMBL/GenBank/DDBJ databases">
        <title>Chitinolytic properties of Streptosporangium nondiastaticum TBG75A20.</title>
        <authorList>
            <person name="Gayathri V."/>
            <person name="Shiburaj S."/>
        </authorList>
    </citation>
    <scope>NUCLEOTIDE SEQUENCE [LARGE SCALE GENOMIC DNA]</scope>
    <source>
        <strain evidence="2 3">TBG75A20</strain>
    </source>
</reference>
<accession>A0A9X7PGE5</accession>